<evidence type="ECO:0000259" key="6">
    <source>
        <dbReference type="Pfam" id="PF05175"/>
    </source>
</evidence>
<dbReference type="GO" id="GO:0008170">
    <property type="term" value="F:N-methyltransferase activity"/>
    <property type="evidence" value="ECO:0007669"/>
    <property type="project" value="UniProtKB-ARBA"/>
</dbReference>
<dbReference type="CDD" id="cd02440">
    <property type="entry name" value="AdoMet_MTases"/>
    <property type="match status" value="1"/>
</dbReference>
<dbReference type="InterPro" id="IPR002052">
    <property type="entry name" value="DNA_methylase_N6_adenine_CS"/>
</dbReference>
<keyword evidence="4" id="KW-0949">S-adenosyl-L-methionine</keyword>
<organism evidence="9 10">
    <name type="scientific">Actinobaculum suis</name>
    <dbReference type="NCBI Taxonomy" id="1657"/>
    <lineage>
        <taxon>Bacteria</taxon>
        <taxon>Bacillati</taxon>
        <taxon>Actinomycetota</taxon>
        <taxon>Actinomycetes</taxon>
        <taxon>Actinomycetales</taxon>
        <taxon>Actinomycetaceae</taxon>
        <taxon>Actinobaculum</taxon>
    </lineage>
</organism>
<dbReference type="Proteomes" id="UP000182744">
    <property type="component" value="Unassembled WGS sequence"/>
</dbReference>
<keyword evidence="3 9" id="KW-0808">Transferase</keyword>
<feature type="region of interest" description="Disordered" evidence="5">
    <location>
        <begin position="205"/>
        <end position="231"/>
    </location>
</feature>
<dbReference type="InterPro" id="IPR055487">
    <property type="entry name" value="DUF7059"/>
</dbReference>
<gene>
    <name evidence="8" type="ORF">R6G71_00085</name>
    <name evidence="9" type="ORF">SAMN05421878_10884</name>
</gene>
<feature type="compositionally biased region" description="Low complexity" evidence="5">
    <location>
        <begin position="218"/>
        <end position="231"/>
    </location>
</feature>
<dbReference type="GO" id="GO:0008276">
    <property type="term" value="F:protein methyltransferase activity"/>
    <property type="evidence" value="ECO:0007669"/>
    <property type="project" value="TreeGrafter"/>
</dbReference>
<comment type="similarity">
    <text evidence="1">Belongs to the eukaryotic/archaeal PrmC-related family.</text>
</comment>
<reference evidence="10" key="1">
    <citation type="submission" date="2016-10" db="EMBL/GenBank/DDBJ databases">
        <authorList>
            <person name="Varghese N."/>
        </authorList>
    </citation>
    <scope>NUCLEOTIDE SEQUENCE [LARGE SCALE GENOMIC DNA]</scope>
    <source>
        <strain evidence="10">DSM 20639</strain>
    </source>
</reference>
<evidence type="ECO:0000256" key="2">
    <source>
        <dbReference type="ARBA" id="ARBA00022603"/>
    </source>
</evidence>
<name>A0A1G7CTK1_9ACTO</name>
<proteinExistence type="inferred from homology"/>
<feature type="region of interest" description="Disordered" evidence="5">
    <location>
        <begin position="118"/>
        <end position="153"/>
    </location>
</feature>
<dbReference type="Gene3D" id="3.40.50.150">
    <property type="entry name" value="Vaccinia Virus protein VP39"/>
    <property type="match status" value="1"/>
</dbReference>
<evidence type="ECO:0000313" key="10">
    <source>
        <dbReference type="Proteomes" id="UP000182744"/>
    </source>
</evidence>
<keyword evidence="10" id="KW-1185">Reference proteome</keyword>
<dbReference type="Pfam" id="PF05175">
    <property type="entry name" value="MTS"/>
    <property type="match status" value="1"/>
</dbReference>
<sequence>MDEFLPAASVEQLAATLRADLADYRTGPVRELLGEVAYGAVLREQRVPAARRCHALLAASPEPSGAFSPAQRLAAQILLLMLGEPLPAGTLAAALPATWANPTARHALLTMATPAALPEAEGPDSTAPATAPAAARAKSTAPTAAPAAAPAEPATQDLWQAQFQIVPVLDGYAAEAAEAGAPSAGAGATPAMLDGGQNMRSAKRIDRRGGARGRANHTSGTGAGSNTGSATSTIAGTAANANSSVSVTSTANANSAATTGQEFLIASDFGELAGRTPSPDFVMPVGGATSTLARVVMYPAGRVLDLGTGAGYHAIVAARAGCQVVATDISTRALRFAALNAALAQVTENIELRHGSLFEPVEGQFQTIVSNPPFVITPQSLREKRVFAYRDGGMGGDELVGELIAGLGKYLAPAGRAYILGNAEVPGGQPWYAHPRRWAQQSGLDAWFIERERVDCARYVEMWLRDAGSRPRDPDYEENYAAWLADFEARGVAHISFGYGIFSQPHNPRTPVFWEQELSGQPHAKLRYHLARVWGSRHLCGVADSRHLGEAAMEKLRWRKRDVMEHRVYAPGAEDPARIMLVQTAGFGQSLPVSSETAAIIGACDGDVTLGALIAAVASIYGETEEKIRDTVMPEIREAVMLGVLEEYAAADG</sequence>
<evidence type="ECO:0000313" key="9">
    <source>
        <dbReference type="EMBL" id="SDE41986.1"/>
    </source>
</evidence>
<keyword evidence="2 9" id="KW-0489">Methyltransferase</keyword>
<accession>A0A1G7CTK1</accession>
<feature type="domain" description="DUF7059" evidence="7">
    <location>
        <begin position="22"/>
        <end position="110"/>
    </location>
</feature>
<evidence type="ECO:0000256" key="4">
    <source>
        <dbReference type="ARBA" id="ARBA00022691"/>
    </source>
</evidence>
<evidence type="ECO:0000256" key="3">
    <source>
        <dbReference type="ARBA" id="ARBA00022679"/>
    </source>
</evidence>
<dbReference type="PANTHER" id="PTHR45875">
    <property type="entry name" value="METHYLTRANSFERASE N6AMT1"/>
    <property type="match status" value="1"/>
</dbReference>
<dbReference type="AlphaFoldDB" id="A0A1G7CTK1"/>
<dbReference type="GO" id="GO:0035657">
    <property type="term" value="C:eRF1 methyltransferase complex"/>
    <property type="evidence" value="ECO:0007669"/>
    <property type="project" value="TreeGrafter"/>
</dbReference>
<evidence type="ECO:0000256" key="5">
    <source>
        <dbReference type="SAM" id="MobiDB-lite"/>
    </source>
</evidence>
<dbReference type="PROSITE" id="PS00092">
    <property type="entry name" value="N6_MTASE"/>
    <property type="match status" value="1"/>
</dbReference>
<dbReference type="PANTHER" id="PTHR45875:SF1">
    <property type="entry name" value="METHYLTRANSFERASE N6AMT1"/>
    <property type="match status" value="1"/>
</dbReference>
<dbReference type="Proteomes" id="UP001273799">
    <property type="component" value="Unassembled WGS sequence"/>
</dbReference>
<dbReference type="EMBL" id="JAWNFU010000001">
    <property type="protein sequence ID" value="MDY5152463.1"/>
    <property type="molecule type" value="Genomic_DNA"/>
</dbReference>
<dbReference type="GO" id="GO:0032259">
    <property type="term" value="P:methylation"/>
    <property type="evidence" value="ECO:0007669"/>
    <property type="project" value="UniProtKB-KW"/>
</dbReference>
<dbReference type="Pfam" id="PF23186">
    <property type="entry name" value="DUF7059"/>
    <property type="match status" value="1"/>
</dbReference>
<dbReference type="RefSeq" id="WP_074662610.1">
    <property type="nucleotide sequence ID" value="NZ_FNAU01000008.1"/>
</dbReference>
<dbReference type="EMBL" id="FNAU01000008">
    <property type="protein sequence ID" value="SDE41986.1"/>
    <property type="molecule type" value="Genomic_DNA"/>
</dbReference>
<feature type="domain" description="Methyltransferase small" evidence="6">
    <location>
        <begin position="292"/>
        <end position="376"/>
    </location>
</feature>
<evidence type="ECO:0000313" key="8">
    <source>
        <dbReference type="EMBL" id="MDY5152463.1"/>
    </source>
</evidence>
<reference evidence="8" key="3">
    <citation type="submission" date="2023-10" db="EMBL/GenBank/DDBJ databases">
        <title>Whole Genome based description of the genera Actinobaculum and Actinotignum reveals a complex phylogenetic relationship within the species included in the genus Actinotignum.</title>
        <authorList>
            <person name="Jensen C.S."/>
            <person name="Dargis R."/>
            <person name="Kemp M."/>
            <person name="Christensen J.J."/>
        </authorList>
    </citation>
    <scope>NUCLEOTIDE SEQUENCE</scope>
    <source>
        <strain evidence="8">Actinobaculum_suis_CCUG19206T</strain>
    </source>
</reference>
<dbReference type="GO" id="GO:0003676">
    <property type="term" value="F:nucleic acid binding"/>
    <property type="evidence" value="ECO:0007669"/>
    <property type="project" value="InterPro"/>
</dbReference>
<dbReference type="InterPro" id="IPR052190">
    <property type="entry name" value="Euk-Arch_PrmC-MTase"/>
</dbReference>
<reference evidence="9" key="2">
    <citation type="submission" date="2016-10" db="EMBL/GenBank/DDBJ databases">
        <authorList>
            <person name="de Groot N.N."/>
        </authorList>
    </citation>
    <scope>NUCLEOTIDE SEQUENCE [LARGE SCALE GENOMIC DNA]</scope>
    <source>
        <strain evidence="9">DSM 20639</strain>
    </source>
</reference>
<evidence type="ECO:0000256" key="1">
    <source>
        <dbReference type="ARBA" id="ARBA00006149"/>
    </source>
</evidence>
<protein>
    <submittedName>
        <fullName evidence="8 9">Methyltransferase</fullName>
    </submittedName>
</protein>
<evidence type="ECO:0000259" key="7">
    <source>
        <dbReference type="Pfam" id="PF23186"/>
    </source>
</evidence>
<dbReference type="GO" id="GO:0008757">
    <property type="term" value="F:S-adenosylmethionine-dependent methyltransferase activity"/>
    <property type="evidence" value="ECO:0007669"/>
    <property type="project" value="TreeGrafter"/>
</dbReference>
<dbReference type="InterPro" id="IPR007848">
    <property type="entry name" value="Small_mtfrase_dom"/>
</dbReference>
<dbReference type="SUPFAM" id="SSF53335">
    <property type="entry name" value="S-adenosyl-L-methionine-dependent methyltransferases"/>
    <property type="match status" value="1"/>
</dbReference>
<dbReference type="InterPro" id="IPR029063">
    <property type="entry name" value="SAM-dependent_MTases_sf"/>
</dbReference>